<dbReference type="InterPro" id="IPR051604">
    <property type="entry name" value="Ergot_Alk_Oxidoreductase"/>
</dbReference>
<dbReference type="RefSeq" id="WP_246459085.1">
    <property type="nucleotide sequence ID" value="NZ_JACHMG010000001.1"/>
</dbReference>
<evidence type="ECO:0000313" key="2">
    <source>
        <dbReference type="EMBL" id="MBB4689777.1"/>
    </source>
</evidence>
<feature type="domain" description="NmrA-like" evidence="1">
    <location>
        <begin position="24"/>
        <end position="264"/>
    </location>
</feature>
<gene>
    <name evidence="2" type="ORF">BJY18_007262</name>
</gene>
<reference evidence="2 3" key="1">
    <citation type="submission" date="2020-08" db="EMBL/GenBank/DDBJ databases">
        <title>Sequencing the genomes of 1000 actinobacteria strains.</title>
        <authorList>
            <person name="Klenk H.-P."/>
        </authorList>
    </citation>
    <scope>NUCLEOTIDE SEQUENCE [LARGE SCALE GENOMIC DNA]</scope>
    <source>
        <strain evidence="2 3">DSM 45859</strain>
    </source>
</reference>
<dbReference type="EMBL" id="JACHMG010000001">
    <property type="protein sequence ID" value="MBB4689777.1"/>
    <property type="molecule type" value="Genomic_DNA"/>
</dbReference>
<accession>A0A840J8T6</accession>
<dbReference type="PANTHER" id="PTHR43162">
    <property type="match status" value="1"/>
</dbReference>
<dbReference type="Proteomes" id="UP000581769">
    <property type="component" value="Unassembled WGS sequence"/>
</dbReference>
<dbReference type="SUPFAM" id="SSF51735">
    <property type="entry name" value="NAD(P)-binding Rossmann-fold domains"/>
    <property type="match status" value="1"/>
</dbReference>
<dbReference type="Pfam" id="PF05368">
    <property type="entry name" value="NmrA"/>
    <property type="match status" value="1"/>
</dbReference>
<proteinExistence type="predicted"/>
<comment type="caution">
    <text evidence="2">The sequence shown here is derived from an EMBL/GenBank/DDBJ whole genome shotgun (WGS) entry which is preliminary data.</text>
</comment>
<sequence length="302" mass="31719">MTAETETMGSSPESGRYPRERAVVILVTGPSGKVGSEAVRLLGEQQHAARALVRDRSRAPRGAADVAVGDFEQRATVDAAMREVDTVLLISAAVPEHEIAVIDAAVRQGVGHVVKITNHKATADSPVARRRDHARVEAHVRATGLDYTLLAPNFFLQNLFAFIPSIRESHSFVMCSGDGRLGMVDARDVAAAAATVAGAPAAHAGRSYLLTGPELVSYADVATALGTALGHEVEYRSVSPETHRAMLVDAGVPESAATSNVQAFGLVAEGDAAWLSGDAGRLIGRAPRSLREFVADHVSAFA</sequence>
<dbReference type="InterPro" id="IPR008030">
    <property type="entry name" value="NmrA-like"/>
</dbReference>
<dbReference type="AlphaFoldDB" id="A0A840J8T6"/>
<evidence type="ECO:0000313" key="3">
    <source>
        <dbReference type="Proteomes" id="UP000581769"/>
    </source>
</evidence>
<keyword evidence="3" id="KW-1185">Reference proteome</keyword>
<name>A0A840J8T6_9PSEU</name>
<protein>
    <submittedName>
        <fullName evidence="2">Uncharacterized protein YbjT (DUF2867 family)</fullName>
    </submittedName>
</protein>
<dbReference type="PANTHER" id="PTHR43162:SF1">
    <property type="entry name" value="PRESTALK A DIFFERENTIATION PROTEIN A"/>
    <property type="match status" value="1"/>
</dbReference>
<dbReference type="Gene3D" id="3.90.25.10">
    <property type="entry name" value="UDP-galactose 4-epimerase, domain 1"/>
    <property type="match status" value="1"/>
</dbReference>
<dbReference type="Gene3D" id="3.40.50.720">
    <property type="entry name" value="NAD(P)-binding Rossmann-like Domain"/>
    <property type="match status" value="1"/>
</dbReference>
<organism evidence="2 3">
    <name type="scientific">Amycolatopsis jiangsuensis</name>
    <dbReference type="NCBI Taxonomy" id="1181879"/>
    <lineage>
        <taxon>Bacteria</taxon>
        <taxon>Bacillati</taxon>
        <taxon>Actinomycetota</taxon>
        <taxon>Actinomycetes</taxon>
        <taxon>Pseudonocardiales</taxon>
        <taxon>Pseudonocardiaceae</taxon>
        <taxon>Amycolatopsis</taxon>
    </lineage>
</organism>
<evidence type="ECO:0000259" key="1">
    <source>
        <dbReference type="Pfam" id="PF05368"/>
    </source>
</evidence>
<dbReference type="InterPro" id="IPR036291">
    <property type="entry name" value="NAD(P)-bd_dom_sf"/>
</dbReference>